<keyword evidence="1" id="KW-0863">Zinc-finger</keyword>
<feature type="domain" description="CCHC-type" evidence="3">
    <location>
        <begin position="309"/>
        <end position="322"/>
    </location>
</feature>
<evidence type="ECO:0000313" key="4">
    <source>
        <dbReference type="EMBL" id="KAJ8982190.1"/>
    </source>
</evidence>
<dbReference type="InterPro" id="IPR001878">
    <property type="entry name" value="Znf_CCHC"/>
</dbReference>
<feature type="coiled-coil region" evidence="2">
    <location>
        <begin position="91"/>
        <end position="125"/>
    </location>
</feature>
<dbReference type="Proteomes" id="UP001162164">
    <property type="component" value="Unassembled WGS sequence"/>
</dbReference>
<keyword evidence="2" id="KW-0175">Coiled coil</keyword>
<dbReference type="EMBL" id="JAPWTJ010000140">
    <property type="protein sequence ID" value="KAJ8982190.1"/>
    <property type="molecule type" value="Genomic_DNA"/>
</dbReference>
<proteinExistence type="predicted"/>
<keyword evidence="1" id="KW-0479">Metal-binding</keyword>
<evidence type="ECO:0000313" key="5">
    <source>
        <dbReference type="Proteomes" id="UP001162164"/>
    </source>
</evidence>
<comment type="caution">
    <text evidence="4">The sequence shown here is derived from an EMBL/GenBank/DDBJ whole genome shotgun (WGS) entry which is preliminary data.</text>
</comment>
<keyword evidence="5" id="KW-1185">Reference proteome</keyword>
<dbReference type="PROSITE" id="PS50158">
    <property type="entry name" value="ZF_CCHC"/>
    <property type="match status" value="1"/>
</dbReference>
<evidence type="ECO:0000259" key="3">
    <source>
        <dbReference type="PROSITE" id="PS50158"/>
    </source>
</evidence>
<gene>
    <name evidence="4" type="ORF">NQ317_001514</name>
</gene>
<reference evidence="4" key="1">
    <citation type="journal article" date="2023" name="Insect Mol. Biol.">
        <title>Genome sequencing provides insights into the evolution of gene families encoding plant cell wall-degrading enzymes in longhorned beetles.</title>
        <authorList>
            <person name="Shin N.R."/>
            <person name="Okamura Y."/>
            <person name="Kirsch R."/>
            <person name="Pauchet Y."/>
        </authorList>
    </citation>
    <scope>NUCLEOTIDE SEQUENCE</scope>
    <source>
        <strain evidence="4">MMC_N1</strain>
    </source>
</reference>
<evidence type="ECO:0000256" key="2">
    <source>
        <dbReference type="SAM" id="Coils"/>
    </source>
</evidence>
<keyword evidence="1" id="KW-0862">Zinc</keyword>
<protein>
    <recommendedName>
        <fullName evidence="3">CCHC-type domain-containing protein</fullName>
    </recommendedName>
</protein>
<accession>A0ABQ9JY14</accession>
<evidence type="ECO:0000256" key="1">
    <source>
        <dbReference type="PROSITE-ProRule" id="PRU00047"/>
    </source>
</evidence>
<name>A0ABQ9JY14_9CUCU</name>
<organism evidence="4 5">
    <name type="scientific">Molorchus minor</name>
    <dbReference type="NCBI Taxonomy" id="1323400"/>
    <lineage>
        <taxon>Eukaryota</taxon>
        <taxon>Metazoa</taxon>
        <taxon>Ecdysozoa</taxon>
        <taxon>Arthropoda</taxon>
        <taxon>Hexapoda</taxon>
        <taxon>Insecta</taxon>
        <taxon>Pterygota</taxon>
        <taxon>Neoptera</taxon>
        <taxon>Endopterygota</taxon>
        <taxon>Coleoptera</taxon>
        <taxon>Polyphaga</taxon>
        <taxon>Cucujiformia</taxon>
        <taxon>Chrysomeloidea</taxon>
        <taxon>Cerambycidae</taxon>
        <taxon>Lamiinae</taxon>
        <taxon>Monochamini</taxon>
        <taxon>Molorchus</taxon>
    </lineage>
</organism>
<sequence>MQIVQRGDTPHPRWDGRVSSSWQLRRKLQKIWKRSLVHRSNALKKQSYFPNHLGLTSSEIKCLELKKGRVLQFYCSECTKGNRYTLLHTIIEDKKDLINSKDKTIKLLEQRIEDLEMKLNNIEVNKLGSYSYSQALKSNKDSIIVVKPKDNTQKSTKTRETIQDKINPATIGAITKMRHAREGSVVICCSDDKSVENLSKDVNTKLGEEYVVTKIEKKSPKIKVFKVHPKDIEDNDSFIEKFIFQNTIKTREEKRKINILHKQETRDKRNYNVIVELDPETYGQLNPEGTIHIGWKRCHFKNYVNIIQCYKCWKFGHMADKCNAPHTVCPKCTGEHKSEECNETHYQCTNCKRAAEILKVPNITFNHTAYDKECESFKRIYSEVASRYNYPDIFDNKQNTL</sequence>